<evidence type="ECO:0000313" key="2">
    <source>
        <dbReference type="EMBL" id="MFD1542691.1"/>
    </source>
</evidence>
<accession>A0ABW4GIU6</accession>
<feature type="chain" id="PRO_5046793819" evidence="1">
    <location>
        <begin position="32"/>
        <end position="145"/>
    </location>
</feature>
<proteinExistence type="predicted"/>
<keyword evidence="1" id="KW-0732">Signal</keyword>
<reference evidence="3" key="1">
    <citation type="journal article" date="2019" name="Int. J. Syst. Evol. Microbiol.">
        <title>The Global Catalogue of Microorganisms (GCM) 10K type strain sequencing project: providing services to taxonomists for standard genome sequencing and annotation.</title>
        <authorList>
            <consortium name="The Broad Institute Genomics Platform"/>
            <consortium name="The Broad Institute Genome Sequencing Center for Infectious Disease"/>
            <person name="Wu L."/>
            <person name="Ma J."/>
        </authorList>
    </citation>
    <scope>NUCLEOTIDE SEQUENCE [LARGE SCALE GENOMIC DNA]</scope>
    <source>
        <strain evidence="3">CGMCC 1.15399</strain>
    </source>
</reference>
<dbReference type="EMBL" id="JBHUCM010000032">
    <property type="protein sequence ID" value="MFD1542691.1"/>
    <property type="molecule type" value="Genomic_DNA"/>
</dbReference>
<gene>
    <name evidence="2" type="ORF">ACFSJ0_36940</name>
</gene>
<keyword evidence="3" id="KW-1185">Reference proteome</keyword>
<protein>
    <submittedName>
        <fullName evidence="2">Peptidase inhibitor family I36 protein</fullName>
    </submittedName>
</protein>
<organism evidence="2 3">
    <name type="scientific">Nonomuraea guangzhouensis</name>
    <dbReference type="NCBI Taxonomy" id="1291555"/>
    <lineage>
        <taxon>Bacteria</taxon>
        <taxon>Bacillati</taxon>
        <taxon>Actinomycetota</taxon>
        <taxon>Actinomycetes</taxon>
        <taxon>Streptosporangiales</taxon>
        <taxon>Streptosporangiaceae</taxon>
        <taxon>Nonomuraea</taxon>
    </lineage>
</organism>
<comment type="caution">
    <text evidence="2">The sequence shown here is derived from an EMBL/GenBank/DDBJ whole genome shotgun (WGS) entry which is preliminary data.</text>
</comment>
<evidence type="ECO:0000313" key="3">
    <source>
        <dbReference type="Proteomes" id="UP001597097"/>
    </source>
</evidence>
<sequence>MRTPLKPAVKMLAAAMVAAPLIIGAGTAAQASTTTVSSLMAYGDCAANYFCSWRDAGGSSMLTAHPNLPGNQGVYYMTEPDKLTSFYNRGTRDVLLMDWNAGRGCYERIYTVGPGGWGNLPAALNDRTDVLKFGYESSLPGACPI</sequence>
<dbReference type="Proteomes" id="UP001597097">
    <property type="component" value="Unassembled WGS sequence"/>
</dbReference>
<dbReference type="Pfam" id="PF03995">
    <property type="entry name" value="Inhibitor_I36"/>
    <property type="match status" value="1"/>
</dbReference>
<evidence type="ECO:0000256" key="1">
    <source>
        <dbReference type="SAM" id="SignalP"/>
    </source>
</evidence>
<dbReference type="RefSeq" id="WP_219538323.1">
    <property type="nucleotide sequence ID" value="NZ_JAHKRM010000046.1"/>
</dbReference>
<name>A0ABW4GIU6_9ACTN</name>
<feature type="signal peptide" evidence="1">
    <location>
        <begin position="1"/>
        <end position="31"/>
    </location>
</feature>